<dbReference type="EMBL" id="JACNJZ010000059">
    <property type="protein sequence ID" value="MBC8316877.1"/>
    <property type="molecule type" value="Genomic_DNA"/>
</dbReference>
<accession>A0A8J6NCU6</accession>
<dbReference type="Gene3D" id="2.40.10.220">
    <property type="entry name" value="predicted glycosyltransferase like domains"/>
    <property type="match status" value="1"/>
</dbReference>
<proteinExistence type="predicted"/>
<reference evidence="2 3" key="1">
    <citation type="submission" date="2020-08" db="EMBL/GenBank/DDBJ databases">
        <title>Bridging the membrane lipid divide: bacteria of the FCB group superphylum have the potential to synthesize archaeal ether lipids.</title>
        <authorList>
            <person name="Villanueva L."/>
            <person name="Von Meijenfeldt F.A.B."/>
            <person name="Westbye A.B."/>
            <person name="Yadav S."/>
            <person name="Hopmans E.C."/>
            <person name="Dutilh B.E."/>
            <person name="Sinninghe Damste J.S."/>
        </authorList>
    </citation>
    <scope>NUCLEOTIDE SEQUENCE [LARGE SCALE GENOMIC DNA]</scope>
    <source>
        <strain evidence="2">NIOZ-UU47</strain>
    </source>
</reference>
<dbReference type="SUPFAM" id="SSF141371">
    <property type="entry name" value="PilZ domain-like"/>
    <property type="match status" value="1"/>
</dbReference>
<comment type="caution">
    <text evidence="2">The sequence shown here is derived from an EMBL/GenBank/DDBJ whole genome shotgun (WGS) entry which is preliminary data.</text>
</comment>
<dbReference type="Proteomes" id="UP000614424">
    <property type="component" value="Unassembled WGS sequence"/>
</dbReference>
<evidence type="ECO:0000259" key="1">
    <source>
        <dbReference type="Pfam" id="PF07238"/>
    </source>
</evidence>
<dbReference type="GO" id="GO:0035438">
    <property type="term" value="F:cyclic-di-GMP binding"/>
    <property type="evidence" value="ECO:0007669"/>
    <property type="project" value="InterPro"/>
</dbReference>
<dbReference type="InterPro" id="IPR009875">
    <property type="entry name" value="PilZ_domain"/>
</dbReference>
<name>A0A8J6NCU6_9BACT</name>
<evidence type="ECO:0000313" key="3">
    <source>
        <dbReference type="Proteomes" id="UP000614424"/>
    </source>
</evidence>
<sequence>MAESNNARDQRKYDRHSIELGAFAVFSDDESLIPGRVIDISMGGIAFFYFDGEEWPNESSEIFKLFGEDFYMENVPLEIISDTIIDDRNHPIYKTMGEANTEGRKIRRRGVKFGKLSKDQKEQLETFLKENDIVDK</sequence>
<dbReference type="AlphaFoldDB" id="A0A8J6NCU6"/>
<protein>
    <submittedName>
        <fullName evidence="2">PilZ domain-containing protein</fullName>
    </submittedName>
</protein>
<organism evidence="2 3">
    <name type="scientific">Candidatus Desulfobia pelagia</name>
    <dbReference type="NCBI Taxonomy" id="2841692"/>
    <lineage>
        <taxon>Bacteria</taxon>
        <taxon>Pseudomonadati</taxon>
        <taxon>Thermodesulfobacteriota</taxon>
        <taxon>Desulfobulbia</taxon>
        <taxon>Desulfobulbales</taxon>
        <taxon>Desulfobulbaceae</taxon>
        <taxon>Candidatus Desulfobia</taxon>
    </lineage>
</organism>
<dbReference type="Pfam" id="PF07238">
    <property type="entry name" value="PilZ"/>
    <property type="match status" value="1"/>
</dbReference>
<feature type="domain" description="PilZ" evidence="1">
    <location>
        <begin position="9"/>
        <end position="129"/>
    </location>
</feature>
<gene>
    <name evidence="2" type="ORF">H8E41_03160</name>
</gene>
<evidence type="ECO:0000313" key="2">
    <source>
        <dbReference type="EMBL" id="MBC8316877.1"/>
    </source>
</evidence>